<evidence type="ECO:0000313" key="2">
    <source>
        <dbReference type="EMBL" id="CAD7360058.1"/>
    </source>
</evidence>
<evidence type="ECO:0000313" key="5">
    <source>
        <dbReference type="Proteomes" id="UP000264146"/>
    </source>
</evidence>
<sequence length="67" mass="7923">MLIKNKWYLSILIIIFIVAFLMASNVKVFDSSFWTTLFNGIMIVNFLLIFIGALLKTDNKRNRIYFK</sequence>
<dbReference type="EMBL" id="LR962863">
    <property type="protein sequence ID" value="CAD7360058.1"/>
    <property type="molecule type" value="Genomic_DNA"/>
</dbReference>
<evidence type="ECO:0000313" key="4">
    <source>
        <dbReference type="EMBL" id="SUM89380.1"/>
    </source>
</evidence>
<evidence type="ECO:0000313" key="6">
    <source>
        <dbReference type="Proteomes" id="UP000572988"/>
    </source>
</evidence>
<dbReference type="EMBL" id="POVK01000007">
    <property type="protein sequence ID" value="NHA33523.1"/>
    <property type="molecule type" value="Genomic_DNA"/>
</dbReference>
<evidence type="ECO:0000256" key="1">
    <source>
        <dbReference type="SAM" id="Phobius"/>
    </source>
</evidence>
<name>A0A7Z7VXG7_STASC</name>
<protein>
    <submittedName>
        <fullName evidence="4">Uncharacterized protein</fullName>
    </submittedName>
</protein>
<dbReference type="Proteomes" id="UP000572988">
    <property type="component" value="Unassembled WGS sequence"/>
</dbReference>
<dbReference type="AlphaFoldDB" id="A0A7Z7VXG7"/>
<keyword evidence="6" id="KW-1185">Reference proteome</keyword>
<dbReference type="EMBL" id="UHEF01000001">
    <property type="protein sequence ID" value="SUM89380.1"/>
    <property type="molecule type" value="Genomic_DNA"/>
</dbReference>
<keyword evidence="1" id="KW-0812">Transmembrane</keyword>
<dbReference type="Proteomes" id="UP000264146">
    <property type="component" value="Chromosome"/>
</dbReference>
<keyword evidence="1" id="KW-1133">Transmembrane helix</keyword>
<organism evidence="4">
    <name type="scientific">Staphylococcus schleiferi</name>
    <dbReference type="NCBI Taxonomy" id="1295"/>
    <lineage>
        <taxon>Bacteria</taxon>
        <taxon>Bacillati</taxon>
        <taxon>Bacillota</taxon>
        <taxon>Bacilli</taxon>
        <taxon>Bacillales</taxon>
        <taxon>Staphylococcaceae</taxon>
        <taxon>Staphylococcus</taxon>
    </lineage>
</organism>
<evidence type="ECO:0000313" key="3">
    <source>
        <dbReference type="EMBL" id="NHA33523.1"/>
    </source>
</evidence>
<feature type="transmembrane region" description="Helical" evidence="1">
    <location>
        <begin position="7"/>
        <end position="26"/>
    </location>
</feature>
<accession>A0A7Z7VXG7</accession>
<proteinExistence type="predicted"/>
<reference evidence="2 5" key="3">
    <citation type="submission" date="2020-11" db="EMBL/GenBank/DDBJ databases">
        <authorList>
            <consortium name="Pathogen Informatics"/>
        </authorList>
    </citation>
    <scope>NUCLEOTIDE SEQUENCE [LARGE SCALE GENOMIC DNA]</scope>
    <source>
        <strain evidence="2 5">NCTC12218</strain>
    </source>
</reference>
<feature type="transmembrane region" description="Helical" evidence="1">
    <location>
        <begin position="32"/>
        <end position="55"/>
    </location>
</feature>
<keyword evidence="1" id="KW-0472">Membrane</keyword>
<reference evidence="4" key="2">
    <citation type="submission" date="2018-06" db="EMBL/GenBank/DDBJ databases">
        <authorList>
            <consortium name="Pathogen Informatics"/>
            <person name="Doyle S."/>
        </authorList>
    </citation>
    <scope>NUCLEOTIDE SEQUENCE [LARGE SCALE GENOMIC DNA]</scope>
    <source>
        <strain evidence="4">NCTC12218</strain>
    </source>
</reference>
<reference evidence="3 6" key="1">
    <citation type="submission" date="2018-01" db="EMBL/GenBank/DDBJ databases">
        <title>Complete genome sequence of Staphylococcus Scheliferi isolated from human.</title>
        <authorList>
            <person name="Abouelkhair M.A."/>
            <person name="Bemis D.A."/>
            <person name="Kania S.A."/>
        </authorList>
    </citation>
    <scope>NUCLEOTIDE SEQUENCE [LARGE SCALE GENOMIC DNA]</scope>
    <source>
        <strain evidence="3 6">ATCC 43808</strain>
    </source>
</reference>
<gene>
    <name evidence="3" type="ORF">C1O36_03100</name>
    <name evidence="4" type="ORF">NCTC12218_01721</name>
</gene>